<reference evidence="1 2" key="1">
    <citation type="journal article" date="2021" name="Elife">
        <title>Chloroplast acquisition without the gene transfer in kleptoplastic sea slugs, Plakobranchus ocellatus.</title>
        <authorList>
            <person name="Maeda T."/>
            <person name="Takahashi S."/>
            <person name="Yoshida T."/>
            <person name="Shimamura S."/>
            <person name="Takaki Y."/>
            <person name="Nagai Y."/>
            <person name="Toyoda A."/>
            <person name="Suzuki Y."/>
            <person name="Arimoto A."/>
            <person name="Ishii H."/>
            <person name="Satoh N."/>
            <person name="Nishiyama T."/>
            <person name="Hasebe M."/>
            <person name="Maruyama T."/>
            <person name="Minagawa J."/>
            <person name="Obokata J."/>
            <person name="Shigenobu S."/>
        </authorList>
    </citation>
    <scope>NUCLEOTIDE SEQUENCE [LARGE SCALE GENOMIC DNA]</scope>
</reference>
<sequence>MSNKGSNALTTQTYTKGASLSPYANSPLWCASQSSMLTFLTSEVDLTSLAADSRLGKPFRMLITGLQRGKNWLSTRRRLCNDCRLKRTIPRFPKLYQTRMLRRDQDFPQLLNFDRI</sequence>
<evidence type="ECO:0000313" key="2">
    <source>
        <dbReference type="Proteomes" id="UP000735302"/>
    </source>
</evidence>
<protein>
    <submittedName>
        <fullName evidence="1">Uncharacterized protein</fullName>
    </submittedName>
</protein>
<keyword evidence="2" id="KW-1185">Reference proteome</keyword>
<dbReference type="Proteomes" id="UP000735302">
    <property type="component" value="Unassembled WGS sequence"/>
</dbReference>
<organism evidence="1 2">
    <name type="scientific">Plakobranchus ocellatus</name>
    <dbReference type="NCBI Taxonomy" id="259542"/>
    <lineage>
        <taxon>Eukaryota</taxon>
        <taxon>Metazoa</taxon>
        <taxon>Spiralia</taxon>
        <taxon>Lophotrochozoa</taxon>
        <taxon>Mollusca</taxon>
        <taxon>Gastropoda</taxon>
        <taxon>Heterobranchia</taxon>
        <taxon>Euthyneura</taxon>
        <taxon>Panpulmonata</taxon>
        <taxon>Sacoglossa</taxon>
        <taxon>Placobranchoidea</taxon>
        <taxon>Plakobranchidae</taxon>
        <taxon>Plakobranchus</taxon>
    </lineage>
</organism>
<comment type="caution">
    <text evidence="1">The sequence shown here is derived from an EMBL/GenBank/DDBJ whole genome shotgun (WGS) entry which is preliminary data.</text>
</comment>
<gene>
    <name evidence="1" type="ORF">PoB_006869400</name>
</gene>
<name>A0AAV4DDD2_9GAST</name>
<dbReference type="AlphaFoldDB" id="A0AAV4DDD2"/>
<evidence type="ECO:0000313" key="1">
    <source>
        <dbReference type="EMBL" id="GFO42189.1"/>
    </source>
</evidence>
<accession>A0AAV4DDD2</accession>
<proteinExistence type="predicted"/>
<dbReference type="EMBL" id="BLXT01007756">
    <property type="protein sequence ID" value="GFO42189.1"/>
    <property type="molecule type" value="Genomic_DNA"/>
</dbReference>